<gene>
    <name evidence="8" type="ORF">AGR7A_pAt20100</name>
</gene>
<dbReference type="GO" id="GO:0005829">
    <property type="term" value="C:cytosol"/>
    <property type="evidence" value="ECO:0007669"/>
    <property type="project" value="TreeGrafter"/>
</dbReference>
<proteinExistence type="predicted"/>
<evidence type="ECO:0000256" key="4">
    <source>
        <dbReference type="PROSITE-ProRule" id="PRU00169"/>
    </source>
</evidence>
<feature type="domain" description="OmpR/PhoB-type" evidence="7">
    <location>
        <begin position="130"/>
        <end position="228"/>
    </location>
</feature>
<organism evidence="8 9">
    <name type="scientific">Agrobacterium deltaense NCPPB 1641</name>
    <dbReference type="NCBI Taxonomy" id="1183425"/>
    <lineage>
        <taxon>Bacteria</taxon>
        <taxon>Pseudomonadati</taxon>
        <taxon>Pseudomonadota</taxon>
        <taxon>Alphaproteobacteria</taxon>
        <taxon>Hyphomicrobiales</taxon>
        <taxon>Rhizobiaceae</taxon>
        <taxon>Rhizobium/Agrobacterium group</taxon>
        <taxon>Agrobacterium</taxon>
    </lineage>
</organism>
<sequence>MKKLILIGSVDADFFLLLSHILEVEGYQVRMARGVEEMSHLADDHQVRAVLLDCRPDPFPAVEVCARIKGNHRTVSVPVLAIIGAGAEGQYVDMQRAGAEECFVRPFAPIKLLEYLRKSALSRTLPRTRTGPLSYGGIEIDFEHHRVSRNGLNIHLGPLEFAVLSCLMERPTEICRRAELINAVWPGLHHVEERTLNVHIGRLRKRLNQIGQPDLIRTVRGVGYILESTALEAPEDFGDDSNVS</sequence>
<keyword evidence="9" id="KW-1185">Reference proteome</keyword>
<dbReference type="InterPro" id="IPR011006">
    <property type="entry name" value="CheY-like_superfamily"/>
</dbReference>
<evidence type="ECO:0000256" key="1">
    <source>
        <dbReference type="ARBA" id="ARBA00022553"/>
    </source>
</evidence>
<dbReference type="CDD" id="cd00383">
    <property type="entry name" value="trans_reg_C"/>
    <property type="match status" value="1"/>
</dbReference>
<dbReference type="InterPro" id="IPR001789">
    <property type="entry name" value="Sig_transdc_resp-reg_receiver"/>
</dbReference>
<evidence type="ECO:0000259" key="6">
    <source>
        <dbReference type="PROSITE" id="PS50110"/>
    </source>
</evidence>
<feature type="domain" description="Response regulatory" evidence="6">
    <location>
        <begin position="4"/>
        <end position="120"/>
    </location>
</feature>
<dbReference type="Gene3D" id="3.40.50.2300">
    <property type="match status" value="1"/>
</dbReference>
<dbReference type="GO" id="GO:0006355">
    <property type="term" value="P:regulation of DNA-templated transcription"/>
    <property type="evidence" value="ECO:0007669"/>
    <property type="project" value="InterPro"/>
</dbReference>
<dbReference type="InterPro" id="IPR001867">
    <property type="entry name" value="OmpR/PhoB-type_DNA-bd"/>
</dbReference>
<accession>A0A1S7U888</accession>
<feature type="DNA-binding region" description="OmpR/PhoB-type" evidence="5">
    <location>
        <begin position="130"/>
        <end position="228"/>
    </location>
</feature>
<dbReference type="PANTHER" id="PTHR48111:SF40">
    <property type="entry name" value="PHOSPHATE REGULON TRANSCRIPTIONAL REGULATORY PROTEIN PHOB"/>
    <property type="match status" value="1"/>
</dbReference>
<dbReference type="SMART" id="SM00862">
    <property type="entry name" value="Trans_reg_C"/>
    <property type="match status" value="1"/>
</dbReference>
<dbReference type="GO" id="GO:0000156">
    <property type="term" value="F:phosphorelay response regulator activity"/>
    <property type="evidence" value="ECO:0007669"/>
    <property type="project" value="TreeGrafter"/>
</dbReference>
<dbReference type="RefSeq" id="WP_080855075.1">
    <property type="nucleotide sequence ID" value="NZ_LT009777.1"/>
</dbReference>
<comment type="caution">
    <text evidence="8">The sequence shown here is derived from an EMBL/GenBank/DDBJ whole genome shotgun (WGS) entry which is preliminary data.</text>
</comment>
<dbReference type="EMBL" id="FCNP01000049">
    <property type="protein sequence ID" value="CVI63114.1"/>
    <property type="molecule type" value="Genomic_DNA"/>
</dbReference>
<keyword evidence="2" id="KW-0902">Two-component regulatory system</keyword>
<dbReference type="Pfam" id="PF00486">
    <property type="entry name" value="Trans_reg_C"/>
    <property type="match status" value="1"/>
</dbReference>
<dbReference type="SUPFAM" id="SSF52172">
    <property type="entry name" value="CheY-like"/>
    <property type="match status" value="1"/>
</dbReference>
<evidence type="ECO:0000259" key="7">
    <source>
        <dbReference type="PROSITE" id="PS51755"/>
    </source>
</evidence>
<dbReference type="SUPFAM" id="SSF46894">
    <property type="entry name" value="C-terminal effector domain of the bipartite response regulators"/>
    <property type="match status" value="1"/>
</dbReference>
<dbReference type="PROSITE" id="PS51755">
    <property type="entry name" value="OMPR_PHOB"/>
    <property type="match status" value="1"/>
</dbReference>
<keyword evidence="1 4" id="KW-0597">Phosphoprotein</keyword>
<dbReference type="PANTHER" id="PTHR48111">
    <property type="entry name" value="REGULATOR OF RPOS"/>
    <property type="match status" value="1"/>
</dbReference>
<dbReference type="Proteomes" id="UP000192140">
    <property type="component" value="Unassembled WGS sequence"/>
</dbReference>
<evidence type="ECO:0000313" key="9">
    <source>
        <dbReference type="Proteomes" id="UP000192140"/>
    </source>
</evidence>
<reference evidence="8" key="1">
    <citation type="submission" date="2016-01" db="EMBL/GenBank/DDBJ databases">
        <authorList>
            <person name="Regsiter A."/>
            <person name="william w."/>
        </authorList>
    </citation>
    <scope>NUCLEOTIDE SEQUENCE</scope>
    <source>
        <strain evidence="8">NCPPB 1641</strain>
    </source>
</reference>
<dbReference type="PROSITE" id="PS50110">
    <property type="entry name" value="RESPONSE_REGULATORY"/>
    <property type="match status" value="1"/>
</dbReference>
<dbReference type="AlphaFoldDB" id="A0A1S7U888"/>
<evidence type="ECO:0000256" key="2">
    <source>
        <dbReference type="ARBA" id="ARBA00023012"/>
    </source>
</evidence>
<feature type="modified residue" description="4-aspartylphosphate" evidence="4">
    <location>
        <position position="53"/>
    </location>
</feature>
<dbReference type="GO" id="GO:0000976">
    <property type="term" value="F:transcription cis-regulatory region binding"/>
    <property type="evidence" value="ECO:0007669"/>
    <property type="project" value="TreeGrafter"/>
</dbReference>
<evidence type="ECO:0000313" key="8">
    <source>
        <dbReference type="EMBL" id="CVI63114.1"/>
    </source>
</evidence>
<keyword evidence="3 5" id="KW-0238">DNA-binding</keyword>
<evidence type="ECO:0000256" key="5">
    <source>
        <dbReference type="PROSITE-ProRule" id="PRU01091"/>
    </source>
</evidence>
<dbReference type="InterPro" id="IPR036388">
    <property type="entry name" value="WH-like_DNA-bd_sf"/>
</dbReference>
<dbReference type="Gene3D" id="1.10.10.10">
    <property type="entry name" value="Winged helix-like DNA-binding domain superfamily/Winged helix DNA-binding domain"/>
    <property type="match status" value="1"/>
</dbReference>
<name>A0A1S7U888_9HYPH</name>
<dbReference type="InterPro" id="IPR039420">
    <property type="entry name" value="WalR-like"/>
</dbReference>
<protein>
    <submittedName>
        <fullName evidence="8">Phosphate regulatory protein</fullName>
    </submittedName>
</protein>
<dbReference type="InterPro" id="IPR016032">
    <property type="entry name" value="Sig_transdc_resp-reg_C-effctor"/>
</dbReference>
<evidence type="ECO:0000256" key="3">
    <source>
        <dbReference type="ARBA" id="ARBA00023125"/>
    </source>
</evidence>
<dbReference type="GO" id="GO:0032993">
    <property type="term" value="C:protein-DNA complex"/>
    <property type="evidence" value="ECO:0007669"/>
    <property type="project" value="TreeGrafter"/>
</dbReference>